<dbReference type="EMBL" id="JBHTCK010000006">
    <property type="protein sequence ID" value="MFC7353373.1"/>
    <property type="molecule type" value="Genomic_DNA"/>
</dbReference>
<proteinExistence type="predicted"/>
<feature type="domain" description="ATP-grasp" evidence="5">
    <location>
        <begin position="115"/>
        <end position="298"/>
    </location>
</feature>
<evidence type="ECO:0000313" key="7">
    <source>
        <dbReference type="Proteomes" id="UP001596509"/>
    </source>
</evidence>
<dbReference type="PANTHER" id="PTHR43585:SF2">
    <property type="entry name" value="ATP-GRASP ENZYME FSQD"/>
    <property type="match status" value="1"/>
</dbReference>
<evidence type="ECO:0000256" key="3">
    <source>
        <dbReference type="ARBA" id="ARBA00022840"/>
    </source>
</evidence>
<evidence type="ECO:0000256" key="1">
    <source>
        <dbReference type="ARBA" id="ARBA00022598"/>
    </source>
</evidence>
<dbReference type="InterPro" id="IPR052032">
    <property type="entry name" value="ATP-dep_AA_Ligase"/>
</dbReference>
<name>A0ABW2MFH6_9ACTN</name>
<dbReference type="Gene3D" id="3.30.470.20">
    <property type="entry name" value="ATP-grasp fold, B domain"/>
    <property type="match status" value="1"/>
</dbReference>
<dbReference type="PROSITE" id="PS50975">
    <property type="entry name" value="ATP_GRASP"/>
    <property type="match status" value="1"/>
</dbReference>
<dbReference type="Proteomes" id="UP001596509">
    <property type="component" value="Unassembled WGS sequence"/>
</dbReference>
<organism evidence="6 7">
    <name type="scientific">Streptomyces caviscabies</name>
    <dbReference type="NCBI Taxonomy" id="90079"/>
    <lineage>
        <taxon>Bacteria</taxon>
        <taxon>Bacillati</taxon>
        <taxon>Actinomycetota</taxon>
        <taxon>Actinomycetes</taxon>
        <taxon>Kitasatosporales</taxon>
        <taxon>Streptomycetaceae</taxon>
        <taxon>Streptomyces</taxon>
    </lineage>
</organism>
<keyword evidence="2 4" id="KW-0547">Nucleotide-binding</keyword>
<gene>
    <name evidence="6" type="ORF">ACFQW9_22265</name>
</gene>
<evidence type="ECO:0000256" key="2">
    <source>
        <dbReference type="ARBA" id="ARBA00022741"/>
    </source>
</evidence>
<dbReference type="RefSeq" id="WP_247595004.1">
    <property type="nucleotide sequence ID" value="NZ_JBHTCK010000006.1"/>
</dbReference>
<keyword evidence="3 4" id="KW-0067">ATP-binding</keyword>
<keyword evidence="1" id="KW-0436">Ligase</keyword>
<comment type="caution">
    <text evidence="6">The sequence shown here is derived from an EMBL/GenBank/DDBJ whole genome shotgun (WGS) entry which is preliminary data.</text>
</comment>
<dbReference type="PANTHER" id="PTHR43585">
    <property type="entry name" value="FUMIPYRROLE BIOSYNTHESIS PROTEIN C"/>
    <property type="match status" value="1"/>
</dbReference>
<accession>A0ABW2MFH6</accession>
<evidence type="ECO:0000256" key="4">
    <source>
        <dbReference type="PROSITE-ProRule" id="PRU00409"/>
    </source>
</evidence>
<dbReference type="Gene3D" id="3.40.50.20">
    <property type="match status" value="1"/>
</dbReference>
<evidence type="ECO:0000313" key="6">
    <source>
        <dbReference type="EMBL" id="MFC7353373.1"/>
    </source>
</evidence>
<dbReference type="SUPFAM" id="SSF56059">
    <property type="entry name" value="Glutathione synthetase ATP-binding domain-like"/>
    <property type="match status" value="1"/>
</dbReference>
<dbReference type="InterPro" id="IPR003806">
    <property type="entry name" value="ATP-grasp_PylC-type"/>
</dbReference>
<evidence type="ECO:0000259" key="5">
    <source>
        <dbReference type="PROSITE" id="PS50975"/>
    </source>
</evidence>
<sequence length="408" mass="45236">MSTPLKILVIHQVPYQKISYDRGIDHAVHQVTYIGRATAMENLPDTLRCERVVLGDDEDLVAGITARTSPADGFDKVLALSEFGILEATRVRLHLGLPGPSEERIRLVRDKVLMKEALRGSGIRLPRFVDAPPSCGPLPWQGRTVVKPRQGASSENVMIFDSAREALGAYRRLPEPHDYQIEEYVEGELHHADGLVADGVLTDLVVSRYVNKPAEYLDGSPLGSHQIHRTEEHWQFTSRVVEALGITEGCVHLEFFTTADGETVFLEIANRVGGGGIVTMHHRHTGVHLPSHEIALRLGLPRPRPDAASGLHHGWVALPGHQLPAGSTVRVDIPDELRADPCVDRIHLLDPEQPLPDHVTYQEWEVPVFIEASHTDPEKLGAFLRTCARRVTLHHTTHQEPARAEATL</sequence>
<dbReference type="InterPro" id="IPR011761">
    <property type="entry name" value="ATP-grasp"/>
</dbReference>
<protein>
    <submittedName>
        <fullName evidence="6">Acetyl-CoA carboxylase biotin carboxylase subunit family protein</fullName>
    </submittedName>
</protein>
<dbReference type="Pfam" id="PF02655">
    <property type="entry name" value="ATP-grasp_3"/>
    <property type="match status" value="1"/>
</dbReference>
<reference evidence="7" key="1">
    <citation type="journal article" date="2019" name="Int. J. Syst. Evol. Microbiol.">
        <title>The Global Catalogue of Microorganisms (GCM) 10K type strain sequencing project: providing services to taxonomists for standard genome sequencing and annotation.</title>
        <authorList>
            <consortium name="The Broad Institute Genomics Platform"/>
            <consortium name="The Broad Institute Genome Sequencing Center for Infectious Disease"/>
            <person name="Wu L."/>
            <person name="Ma J."/>
        </authorList>
    </citation>
    <scope>NUCLEOTIDE SEQUENCE [LARGE SCALE GENOMIC DNA]</scope>
    <source>
        <strain evidence="7">ICMP 19430</strain>
    </source>
</reference>
<keyword evidence="7" id="KW-1185">Reference proteome</keyword>